<sequence>MAAMIAAGFDMSGSITYGASNTDINFQDETEGDFAATTSSQGGDLSVEMGPGGIAYAGSQKDTKMNIKVADLPFPIDLSMARSGFKLQAPVVKSDDPQDFAFGITLGDFVMSDMIWGIFDPTGQLPRDPATIELDLSGQAKLLVNYMDPEAAANLAGPPGEVNALTVNTLVLDAAGARLEGQGDVTFDNTDQTTFPGMPKPVGAVDLSLVGGNGLLDKLVGMGMLPEEQAMGARMMMGLFAVPGTEPDTLSSKIEFTEDGQVLANGQRIK</sequence>
<dbReference type="EMBL" id="JBHSWG010000001">
    <property type="protein sequence ID" value="MFC6761201.1"/>
    <property type="molecule type" value="Genomic_DNA"/>
</dbReference>
<name>A0ABW2B7K2_9RHOB</name>
<organism evidence="1 2">
    <name type="scientific">Sulfitobacter porphyrae</name>
    <dbReference type="NCBI Taxonomy" id="1246864"/>
    <lineage>
        <taxon>Bacteria</taxon>
        <taxon>Pseudomonadati</taxon>
        <taxon>Pseudomonadota</taxon>
        <taxon>Alphaproteobacteria</taxon>
        <taxon>Rhodobacterales</taxon>
        <taxon>Roseobacteraceae</taxon>
        <taxon>Sulfitobacter</taxon>
    </lineage>
</organism>
<evidence type="ECO:0000313" key="2">
    <source>
        <dbReference type="Proteomes" id="UP001596353"/>
    </source>
</evidence>
<protein>
    <submittedName>
        <fullName evidence="1">DUF2125 domain-containing protein</fullName>
    </submittedName>
</protein>
<evidence type="ECO:0000313" key="1">
    <source>
        <dbReference type="EMBL" id="MFC6761201.1"/>
    </source>
</evidence>
<comment type="caution">
    <text evidence="1">The sequence shown here is derived from an EMBL/GenBank/DDBJ whole genome shotgun (WGS) entry which is preliminary data.</text>
</comment>
<dbReference type="Proteomes" id="UP001596353">
    <property type="component" value="Unassembled WGS sequence"/>
</dbReference>
<reference evidence="2" key="1">
    <citation type="journal article" date="2019" name="Int. J. Syst. Evol. Microbiol.">
        <title>The Global Catalogue of Microorganisms (GCM) 10K type strain sequencing project: providing services to taxonomists for standard genome sequencing and annotation.</title>
        <authorList>
            <consortium name="The Broad Institute Genomics Platform"/>
            <consortium name="The Broad Institute Genome Sequencing Center for Infectious Disease"/>
            <person name="Wu L."/>
            <person name="Ma J."/>
        </authorList>
    </citation>
    <scope>NUCLEOTIDE SEQUENCE [LARGE SCALE GENOMIC DNA]</scope>
    <source>
        <strain evidence="2">CCUG 66188</strain>
    </source>
</reference>
<accession>A0ABW2B7K2</accession>
<keyword evidence="2" id="KW-1185">Reference proteome</keyword>
<gene>
    <name evidence="1" type="ORF">ACFQFQ_19805</name>
</gene>
<proteinExistence type="predicted"/>